<proteinExistence type="inferred from homology"/>
<evidence type="ECO:0000256" key="10">
    <source>
        <dbReference type="SAM" id="SignalP"/>
    </source>
</evidence>
<dbReference type="Gene3D" id="2.10.10.20">
    <property type="entry name" value="Carbohydrate-binding module superfamily 5/12"/>
    <property type="match status" value="2"/>
</dbReference>
<gene>
    <name evidence="12" type="ORF">HH304_01830</name>
</gene>
<feature type="region of interest" description="Disordered" evidence="9">
    <location>
        <begin position="292"/>
        <end position="311"/>
    </location>
</feature>
<dbReference type="GO" id="GO:0006508">
    <property type="term" value="P:proteolysis"/>
    <property type="evidence" value="ECO:0007669"/>
    <property type="project" value="UniProtKB-KW"/>
</dbReference>
<dbReference type="GO" id="GO:0005576">
    <property type="term" value="C:extracellular region"/>
    <property type="evidence" value="ECO:0007669"/>
    <property type="project" value="InterPro"/>
</dbReference>
<dbReference type="SUPFAM" id="SSF49265">
    <property type="entry name" value="Fibronectin type III"/>
    <property type="match status" value="2"/>
</dbReference>
<evidence type="ECO:0000256" key="6">
    <source>
        <dbReference type="ARBA" id="ARBA00022833"/>
    </source>
</evidence>
<dbReference type="GO" id="GO:0005975">
    <property type="term" value="P:carbohydrate metabolic process"/>
    <property type="evidence" value="ECO:0007669"/>
    <property type="project" value="InterPro"/>
</dbReference>
<dbReference type="GO" id="GO:0004553">
    <property type="term" value="F:hydrolase activity, hydrolyzing O-glycosyl compounds"/>
    <property type="evidence" value="ECO:0007669"/>
    <property type="project" value="InterPro"/>
</dbReference>
<keyword evidence="3" id="KW-0479">Metal-binding</keyword>
<dbReference type="Gene3D" id="3.10.170.10">
    <property type="match status" value="1"/>
</dbReference>
<evidence type="ECO:0000256" key="1">
    <source>
        <dbReference type="ARBA" id="ARBA00009388"/>
    </source>
</evidence>
<keyword evidence="5" id="KW-0378">Hydrolase</keyword>
<evidence type="ECO:0000313" key="12">
    <source>
        <dbReference type="EMBL" id="NMM47122.1"/>
    </source>
</evidence>
<reference evidence="12 13" key="1">
    <citation type="submission" date="2020-04" db="EMBL/GenBank/DDBJ databases">
        <title>Flammeovirgaceae bacterium KN852 isolated from deep sea.</title>
        <authorList>
            <person name="Zhang D.-C."/>
        </authorList>
    </citation>
    <scope>NUCLEOTIDE SEQUENCE [LARGE SCALE GENOMIC DNA]</scope>
    <source>
        <strain evidence="12 13">KN852</strain>
    </source>
</reference>
<dbReference type="CDD" id="cd09597">
    <property type="entry name" value="M4_TLP"/>
    <property type="match status" value="1"/>
</dbReference>
<feature type="domain" description="Fibronectin type-III" evidence="11">
    <location>
        <begin position="582"/>
        <end position="668"/>
    </location>
</feature>
<dbReference type="Gene3D" id="3.10.450.490">
    <property type="match status" value="1"/>
</dbReference>
<dbReference type="GO" id="GO:0046872">
    <property type="term" value="F:metal ion binding"/>
    <property type="evidence" value="ECO:0007669"/>
    <property type="project" value="UniProtKB-KW"/>
</dbReference>
<dbReference type="Pfam" id="PF07504">
    <property type="entry name" value="FTP"/>
    <property type="match status" value="1"/>
</dbReference>
<dbReference type="Pfam" id="PF01447">
    <property type="entry name" value="Peptidase_M4"/>
    <property type="match status" value="1"/>
</dbReference>
<dbReference type="SMART" id="SM00060">
    <property type="entry name" value="FN3"/>
    <property type="match status" value="4"/>
</dbReference>
<evidence type="ECO:0000256" key="3">
    <source>
        <dbReference type="ARBA" id="ARBA00022723"/>
    </source>
</evidence>
<protein>
    <submittedName>
        <fullName evidence="12">T9SS type A sorting domain-containing protein</fullName>
    </submittedName>
</protein>
<accession>A0A848J1N2</accession>
<dbReference type="Proteomes" id="UP000559010">
    <property type="component" value="Unassembled WGS sequence"/>
</dbReference>
<dbReference type="RefSeq" id="WP_169677735.1">
    <property type="nucleotide sequence ID" value="NZ_JABBNU010000001.1"/>
</dbReference>
<dbReference type="PRINTS" id="PR00730">
    <property type="entry name" value="THERMOLYSIN"/>
</dbReference>
<dbReference type="SUPFAM" id="SSF51055">
    <property type="entry name" value="Carbohydrate binding domain"/>
    <property type="match status" value="1"/>
</dbReference>
<comment type="caution">
    <text evidence="12">The sequence shown here is derived from an EMBL/GenBank/DDBJ whole genome shotgun (WGS) entry which is preliminary data.</text>
</comment>
<feature type="domain" description="Fibronectin type-III" evidence="11">
    <location>
        <begin position="822"/>
        <end position="908"/>
    </location>
</feature>
<dbReference type="InterPro" id="IPR026444">
    <property type="entry name" value="Secre_tail"/>
</dbReference>
<feature type="domain" description="Fibronectin type-III" evidence="11">
    <location>
        <begin position="914"/>
        <end position="1001"/>
    </location>
</feature>
<dbReference type="InterPro" id="IPR050728">
    <property type="entry name" value="Zinc_Metalloprotease_M4"/>
</dbReference>
<dbReference type="InterPro" id="IPR027268">
    <property type="entry name" value="Peptidase_M4/M1_CTD_sf"/>
</dbReference>
<dbReference type="Gene3D" id="1.10.390.10">
    <property type="entry name" value="Neutral Protease Domain 2"/>
    <property type="match status" value="1"/>
</dbReference>
<dbReference type="InterPro" id="IPR013783">
    <property type="entry name" value="Ig-like_fold"/>
</dbReference>
<dbReference type="InterPro" id="IPR023612">
    <property type="entry name" value="Peptidase_M4"/>
</dbReference>
<evidence type="ECO:0000259" key="11">
    <source>
        <dbReference type="PROSITE" id="PS50853"/>
    </source>
</evidence>
<dbReference type="EMBL" id="JABBNU010000001">
    <property type="protein sequence ID" value="NMM47122.1"/>
    <property type="molecule type" value="Genomic_DNA"/>
</dbReference>
<dbReference type="NCBIfam" id="TIGR04183">
    <property type="entry name" value="Por_Secre_tail"/>
    <property type="match status" value="1"/>
</dbReference>
<evidence type="ECO:0000313" key="13">
    <source>
        <dbReference type="Proteomes" id="UP000559010"/>
    </source>
</evidence>
<keyword evidence="6" id="KW-0862">Zinc</keyword>
<dbReference type="InterPro" id="IPR001570">
    <property type="entry name" value="Peptidase_M4_C_domain"/>
</dbReference>
<dbReference type="InterPro" id="IPR003961">
    <property type="entry name" value="FN3_dom"/>
</dbReference>
<dbReference type="PROSITE" id="PS50853">
    <property type="entry name" value="FN3"/>
    <property type="match status" value="4"/>
</dbReference>
<evidence type="ECO:0000256" key="4">
    <source>
        <dbReference type="ARBA" id="ARBA00022729"/>
    </source>
</evidence>
<name>A0A848J1N2_9BACT</name>
<dbReference type="SMART" id="SM00495">
    <property type="entry name" value="ChtBD3"/>
    <property type="match status" value="2"/>
</dbReference>
<evidence type="ECO:0000256" key="8">
    <source>
        <dbReference type="PIRSR" id="PIRSR623612-1"/>
    </source>
</evidence>
<dbReference type="InterPro" id="IPR036573">
    <property type="entry name" value="CBM_sf_5/12"/>
</dbReference>
<dbReference type="PANTHER" id="PTHR33794:SF1">
    <property type="entry name" value="BACILLOLYSIN"/>
    <property type="match status" value="1"/>
</dbReference>
<feature type="chain" id="PRO_5032423005" evidence="10">
    <location>
        <begin position="21"/>
        <end position="1143"/>
    </location>
</feature>
<dbReference type="InterPro" id="IPR036116">
    <property type="entry name" value="FN3_sf"/>
</dbReference>
<dbReference type="InterPro" id="IPR011096">
    <property type="entry name" value="FTP_domain"/>
</dbReference>
<keyword evidence="2" id="KW-0645">Protease</keyword>
<dbReference type="GO" id="GO:0030246">
    <property type="term" value="F:carbohydrate binding"/>
    <property type="evidence" value="ECO:0007669"/>
    <property type="project" value="InterPro"/>
</dbReference>
<dbReference type="InterPro" id="IPR003610">
    <property type="entry name" value="CBM5/12"/>
</dbReference>
<dbReference type="InterPro" id="IPR013856">
    <property type="entry name" value="Peptidase_M4_domain"/>
</dbReference>
<comment type="similarity">
    <text evidence="1">Belongs to the peptidase M4 family.</text>
</comment>
<organism evidence="12 13">
    <name type="scientific">Marinigracilibium pacificum</name>
    <dbReference type="NCBI Taxonomy" id="2729599"/>
    <lineage>
        <taxon>Bacteria</taxon>
        <taxon>Pseudomonadati</taxon>
        <taxon>Bacteroidota</taxon>
        <taxon>Cytophagia</taxon>
        <taxon>Cytophagales</taxon>
        <taxon>Flammeovirgaceae</taxon>
        <taxon>Marinigracilibium</taxon>
    </lineage>
</organism>
<feature type="active site" evidence="8">
    <location>
        <position position="394"/>
    </location>
</feature>
<feature type="domain" description="Fibronectin type-III" evidence="11">
    <location>
        <begin position="674"/>
        <end position="760"/>
    </location>
</feature>
<evidence type="ECO:0000256" key="2">
    <source>
        <dbReference type="ARBA" id="ARBA00022670"/>
    </source>
</evidence>
<feature type="compositionally biased region" description="Low complexity" evidence="9">
    <location>
        <begin position="298"/>
        <end position="311"/>
    </location>
</feature>
<sequence>MKRLFTLIWVLVMLSNMSIAQDISTYTQRGLFPHTKQYEVGNQPVFNGVESFVLSQFPATSDYGVEIINEETDDLGFTHYRLKQTLNGIPIEKSMMLVHVKDGKVVSVNGEWFKQLPISETKNPSIREESALSAALDKVGAKTYIWQTEEAKARAQMRVTDGDVSFEIPKAELVYMNADNELDAKSLRLAYKFNIFAVDPFEIENVYVDANIGEVIFSVSQIHKNFITGEKSDPHPANSPVVKSPFLLANASATANTGYYGQRSITADRSGSYYYTRQSGARSIEVYDMNGATVPQNGSRPSGTTMSSSSSTFNYSGNKKYYLDAYWGAEVTIDFFKEKFNRNSYNNSGGKVDIFVNGSGQGASNNAFWYGSFAYFGNSTSGTPFTSLDVVSHEITHGVTQNSANLIYQGESGALNEAFSDIFGAYAEHYAGVGQKWTMGEYISFQRSMNNPNQHRQPDTYRGTYWASTSGADNGGVHTNSGVMNYWFYLVSEGGSGSNDNGNSFSVNGIGIEKASQIAYRALTRYLTSSSGYSAARTAVINSARDLYGSGSCEEAAATNAMHAVGVGSAFSGNCGGQSCDPLTGLSASNVTSSSATVSWNAVSGVSSYVLEYKASTASNYTSVNVSSSSRNLTGLSASTTYNVRVKYTCANGTVADYASISFTTQSGQTSCNALTGLSVSNVTTSGAQVSWNAVSGVSSYNVQYKPQSSSSYTSVTANSSSVTLSGLSSETAYDVRVNYTCSNGQTAAYASTTFSTSGSTGGGCDGIEAWSSAGYYDAGDRVVYNNKVYEALYFIYYYPPTDTRYWKYVSDCGSTNPTCDAVSGLSSSNVTQNSASISWNAVSGVSSYVLEYKKASDGSYSSQNVSSSSVSLTGLAANTSYNVRVKYTCSNGQQAAYSSITFTTEGGTTTCSAVTGLSVSSVTNNSAQISWNGVSGVSTYTLEYKATSDASFQSAQINGTSEPYTGLSPNTSYTIRVKYRCSNGQDSPYSTVTFTTSGGSGSCNGVPEYESGKYYFRGDRVVYQGNVYESQADYIYWSPAYGWWTYIGPCGSSATSFAIDDRERGVKLFPNPTRERVSLQFFAEEAQSNSIVRIFDASGRMTLEQSISINKGQNIVPIELPSLQPGLYTVHFEDNVTRLIIK</sequence>
<dbReference type="Pfam" id="PF00041">
    <property type="entry name" value="fn3"/>
    <property type="match status" value="4"/>
</dbReference>
<dbReference type="SUPFAM" id="SSF55486">
    <property type="entry name" value="Metalloproteases ('zincins'), catalytic domain"/>
    <property type="match status" value="1"/>
</dbReference>
<dbReference type="Pfam" id="PF18962">
    <property type="entry name" value="Por_Secre_tail"/>
    <property type="match status" value="1"/>
</dbReference>
<dbReference type="Pfam" id="PF02868">
    <property type="entry name" value="Peptidase_M4_C"/>
    <property type="match status" value="1"/>
</dbReference>
<evidence type="ECO:0000256" key="7">
    <source>
        <dbReference type="ARBA" id="ARBA00023049"/>
    </source>
</evidence>
<dbReference type="CDD" id="cd00063">
    <property type="entry name" value="FN3"/>
    <property type="match status" value="4"/>
</dbReference>
<dbReference type="GO" id="GO:0004222">
    <property type="term" value="F:metalloendopeptidase activity"/>
    <property type="evidence" value="ECO:0007669"/>
    <property type="project" value="InterPro"/>
</dbReference>
<dbReference type="Gene3D" id="2.60.40.10">
    <property type="entry name" value="Immunoglobulins"/>
    <property type="match status" value="4"/>
</dbReference>
<evidence type="ECO:0000256" key="9">
    <source>
        <dbReference type="SAM" id="MobiDB-lite"/>
    </source>
</evidence>
<feature type="active site" description="Proton donor" evidence="8">
    <location>
        <position position="478"/>
    </location>
</feature>
<feature type="signal peptide" evidence="10">
    <location>
        <begin position="1"/>
        <end position="20"/>
    </location>
</feature>
<keyword evidence="13" id="KW-1185">Reference proteome</keyword>
<dbReference type="PANTHER" id="PTHR33794">
    <property type="entry name" value="BACILLOLYSIN"/>
    <property type="match status" value="1"/>
</dbReference>
<evidence type="ECO:0000256" key="5">
    <source>
        <dbReference type="ARBA" id="ARBA00022801"/>
    </source>
</evidence>
<keyword evidence="4 10" id="KW-0732">Signal</keyword>
<keyword evidence="7" id="KW-0482">Metalloprotease</keyword>
<dbReference type="AlphaFoldDB" id="A0A848J1N2"/>